<proteinExistence type="inferred from homology"/>
<keyword evidence="7" id="KW-0732">Signal</keyword>
<evidence type="ECO:0000256" key="5">
    <source>
        <dbReference type="ARBA" id="ARBA00022837"/>
    </source>
</evidence>
<evidence type="ECO:0000313" key="10">
    <source>
        <dbReference type="Proteomes" id="UP000002281"/>
    </source>
</evidence>
<evidence type="ECO:0000256" key="1">
    <source>
        <dbReference type="ARBA" id="ARBA00001913"/>
    </source>
</evidence>
<dbReference type="VGNC" id="VGNC:15549">
    <property type="gene designation" value="ARSB"/>
</dbReference>
<dbReference type="PANTHER" id="PTHR10342">
    <property type="entry name" value="ARYLSULFATASE"/>
    <property type="match status" value="1"/>
</dbReference>
<dbReference type="PROSITE" id="PS00149">
    <property type="entry name" value="SULFATASE_2"/>
    <property type="match status" value="1"/>
</dbReference>
<protein>
    <submittedName>
        <fullName evidence="9">Arylsulfatase B</fullName>
    </submittedName>
</protein>
<dbReference type="Gene3D" id="3.40.720.10">
    <property type="entry name" value="Alkaline Phosphatase, subunit A"/>
    <property type="match status" value="1"/>
</dbReference>
<evidence type="ECO:0000256" key="2">
    <source>
        <dbReference type="ARBA" id="ARBA00008779"/>
    </source>
</evidence>
<evidence type="ECO:0000256" key="3">
    <source>
        <dbReference type="ARBA" id="ARBA00022723"/>
    </source>
</evidence>
<dbReference type="ExpressionAtlas" id="A0A5F5Q2S0">
    <property type="expression patterns" value="baseline"/>
</dbReference>
<keyword evidence="10" id="KW-1185">Reference proteome</keyword>
<accession>A0A5F5Q2S0</accession>
<dbReference type="GeneTree" id="ENSGT00940000158270"/>
<dbReference type="InterPro" id="IPR017850">
    <property type="entry name" value="Alkaline_phosphatase_core_sf"/>
</dbReference>
<keyword evidence="6" id="KW-0325">Glycoprotein</keyword>
<keyword evidence="5" id="KW-0106">Calcium</keyword>
<evidence type="ECO:0000313" key="11">
    <source>
        <dbReference type="VGNC" id="VGNC:15549"/>
    </source>
</evidence>
<reference evidence="9 10" key="1">
    <citation type="journal article" date="2009" name="Science">
        <title>Genome sequence, comparative analysis, and population genetics of the domestic horse.</title>
        <authorList>
            <consortium name="Broad Institute Genome Sequencing Platform"/>
            <consortium name="Broad Institute Whole Genome Assembly Team"/>
            <person name="Wade C.M."/>
            <person name="Giulotto E."/>
            <person name="Sigurdsson S."/>
            <person name="Zoli M."/>
            <person name="Gnerre S."/>
            <person name="Imsland F."/>
            <person name="Lear T.L."/>
            <person name="Adelson D.L."/>
            <person name="Bailey E."/>
            <person name="Bellone R.R."/>
            <person name="Bloecker H."/>
            <person name="Distl O."/>
            <person name="Edgar R.C."/>
            <person name="Garber M."/>
            <person name="Leeb T."/>
            <person name="Mauceli E."/>
            <person name="MacLeod J.N."/>
            <person name="Penedo M.C.T."/>
            <person name="Raison J.M."/>
            <person name="Sharpe T."/>
            <person name="Vogel J."/>
            <person name="Andersson L."/>
            <person name="Antczak D.F."/>
            <person name="Biagi T."/>
            <person name="Binns M.M."/>
            <person name="Chowdhary B.P."/>
            <person name="Coleman S.J."/>
            <person name="Della Valle G."/>
            <person name="Fryc S."/>
            <person name="Guerin G."/>
            <person name="Hasegawa T."/>
            <person name="Hill E.W."/>
            <person name="Jurka J."/>
            <person name="Kiialainen A."/>
            <person name="Lindgren G."/>
            <person name="Liu J."/>
            <person name="Magnani E."/>
            <person name="Mickelson J.R."/>
            <person name="Murray J."/>
            <person name="Nergadze S.G."/>
            <person name="Onofrio R."/>
            <person name="Pedroni S."/>
            <person name="Piras M.F."/>
            <person name="Raudsepp T."/>
            <person name="Rocchi M."/>
            <person name="Roeed K.H."/>
            <person name="Ryder O.A."/>
            <person name="Searle S."/>
            <person name="Skow L."/>
            <person name="Swinburne J.E."/>
            <person name="Syvaenen A.C."/>
            <person name="Tozaki T."/>
            <person name="Valberg S.J."/>
            <person name="Vaudin M."/>
            <person name="White J.R."/>
            <person name="Zody M.C."/>
            <person name="Lander E.S."/>
            <person name="Lindblad-Toh K."/>
        </authorList>
    </citation>
    <scope>NUCLEOTIDE SEQUENCE [LARGE SCALE GENOMIC DNA]</scope>
    <source>
        <strain evidence="9 10">Thoroughbred</strain>
    </source>
</reference>
<evidence type="ECO:0000256" key="6">
    <source>
        <dbReference type="ARBA" id="ARBA00023180"/>
    </source>
</evidence>
<organism evidence="9 10">
    <name type="scientific">Equus caballus</name>
    <name type="common">Horse</name>
    <dbReference type="NCBI Taxonomy" id="9796"/>
    <lineage>
        <taxon>Eukaryota</taxon>
        <taxon>Metazoa</taxon>
        <taxon>Chordata</taxon>
        <taxon>Craniata</taxon>
        <taxon>Vertebrata</taxon>
        <taxon>Euteleostomi</taxon>
        <taxon>Mammalia</taxon>
        <taxon>Eutheria</taxon>
        <taxon>Laurasiatheria</taxon>
        <taxon>Perissodactyla</taxon>
        <taxon>Equidae</taxon>
        <taxon>Equus</taxon>
    </lineage>
</organism>
<evidence type="ECO:0000313" key="9">
    <source>
        <dbReference type="Ensembl" id="ENSECAP00000054252.1"/>
    </source>
</evidence>
<comment type="cofactor">
    <cofactor evidence="1">
        <name>Ca(2+)</name>
        <dbReference type="ChEBI" id="CHEBI:29108"/>
    </cofactor>
</comment>
<feature type="chain" id="PRO_5023901784" evidence="7">
    <location>
        <begin position="34"/>
        <end position="424"/>
    </location>
</feature>
<evidence type="ECO:0000259" key="8">
    <source>
        <dbReference type="Pfam" id="PF00884"/>
    </source>
</evidence>
<dbReference type="GO" id="GO:0008484">
    <property type="term" value="F:sulfuric ester hydrolase activity"/>
    <property type="evidence" value="ECO:0007669"/>
    <property type="project" value="InterPro"/>
</dbReference>
<comment type="similarity">
    <text evidence="2">Belongs to the sulfatase family.</text>
</comment>
<dbReference type="Pfam" id="PF00884">
    <property type="entry name" value="Sulfatase"/>
    <property type="match status" value="1"/>
</dbReference>
<dbReference type="PANTHER" id="PTHR10342:SF274">
    <property type="entry name" value="ARYLSULFATASE B"/>
    <property type="match status" value="1"/>
</dbReference>
<dbReference type="InterPro" id="IPR047115">
    <property type="entry name" value="ARSB"/>
</dbReference>
<sequence length="424" mass="46474">MGPRRAPSLPRGPGLRLPLLLLLLLLQGAGAGAGRPPHLVFVLADDLGWHDVGFHGSRIRTPRLDALAAGGVLLDNYYTQPLCTPSRSQLLSGRYQIHTGLQHQIIWPCQPSCLPLDEKLLPQLLKEAGYTTHMVGKWHLGMYRKECLPTRRGFDTYFGYLLGSEDYYSHERCTFIDALNVTRCALDFRDGEEVATGYKNMYSTSVFTERATALITNHPPEKVLGEAWLRQSMILFFQNIRPSTHLSMLQSDTRTGNSSLATQGVVTGSLHHLSTMVLQFPHQTHRPRPYGSLTLIGTQKKDMTCQENILMSSGSSSPVCSSTTNTRCPCTSRHRTPAVTPRALGPGALGCRISGSLQEEKTSLLQAGHQAFPCVTLVIFLLPTWVHLALLSLLNHTGCLISAPSACKKLIKSGTLLLLAGACV</sequence>
<evidence type="ECO:0000256" key="4">
    <source>
        <dbReference type="ARBA" id="ARBA00022801"/>
    </source>
</evidence>
<keyword evidence="3" id="KW-0479">Metal-binding</keyword>
<keyword evidence="4" id="KW-0378">Hydrolase</keyword>
<feature type="domain" description="Sulfatase N-terminal" evidence="8">
    <location>
        <begin position="37"/>
        <end position="218"/>
    </location>
</feature>
<gene>
    <name evidence="9 11" type="primary">ARSB</name>
</gene>
<dbReference type="Bgee" id="ENSECAG00000020847">
    <property type="expression patterns" value="Expressed in articular cartilage of joint and 23 other cell types or tissues"/>
</dbReference>
<dbReference type="SUPFAM" id="SSF53649">
    <property type="entry name" value="Alkaline phosphatase-like"/>
    <property type="match status" value="1"/>
</dbReference>
<dbReference type="Proteomes" id="UP000002281">
    <property type="component" value="Chromosome 14"/>
</dbReference>
<dbReference type="GO" id="GO:0046872">
    <property type="term" value="F:metal ion binding"/>
    <property type="evidence" value="ECO:0007669"/>
    <property type="project" value="UniProtKB-KW"/>
</dbReference>
<dbReference type="Ensembl" id="ENSECAT00000074868.2">
    <property type="protein sequence ID" value="ENSECAP00000054252.1"/>
    <property type="gene ID" value="ENSECAG00000020847.4"/>
</dbReference>
<dbReference type="InterPro" id="IPR000917">
    <property type="entry name" value="Sulfatase_N"/>
</dbReference>
<reference evidence="9" key="2">
    <citation type="submission" date="2025-08" db="UniProtKB">
        <authorList>
            <consortium name="Ensembl"/>
        </authorList>
    </citation>
    <scope>IDENTIFICATION</scope>
    <source>
        <strain evidence="9">Thoroughbred</strain>
    </source>
</reference>
<dbReference type="AlphaFoldDB" id="A0A5F5Q2S0"/>
<dbReference type="InterPro" id="IPR024607">
    <property type="entry name" value="Sulfatase_CS"/>
</dbReference>
<evidence type="ECO:0000256" key="7">
    <source>
        <dbReference type="SAM" id="SignalP"/>
    </source>
</evidence>
<name>A0A5F5Q2S0_HORSE</name>
<feature type="signal peptide" evidence="7">
    <location>
        <begin position="1"/>
        <end position="33"/>
    </location>
</feature>
<reference evidence="9" key="3">
    <citation type="submission" date="2025-09" db="UniProtKB">
        <authorList>
            <consortium name="Ensembl"/>
        </authorList>
    </citation>
    <scope>IDENTIFICATION</scope>
    <source>
        <strain evidence="9">Thoroughbred</strain>
    </source>
</reference>